<dbReference type="InterPro" id="IPR051708">
    <property type="entry name" value="Plant_Aspart_Prot_A1"/>
</dbReference>
<dbReference type="GO" id="GO:0004190">
    <property type="term" value="F:aspartic-type endopeptidase activity"/>
    <property type="evidence" value="ECO:0007669"/>
    <property type="project" value="UniProtKB-KW"/>
</dbReference>
<sequence length="438" mass="47314">MASYFCLCFISLLSLLTLIYSSPTTTISIPLSRFNTNPSPSPDPYQKLTHLAAISLTRAHHLKNPPNGSVSTTPLFSHSYGDYSISLSFGTPPQTIPFVMDTGSNFVWFPCTHRYLCKSCSFSPTDPPAIPSFIPKLSSSSRILGCLNPKCGWIHNIDTQSRCTDCEPNSTNCTQICPPYIILYVTGSTGGITLVETLDLPGKKVPDFVVGCSLFSSQQPAGIAGFGRGLPSLPSQLGLKKFSYCLLSRKLDDTGESSFLVLHSESDSGHKTDNVSYTPFVKNPLVAGKPAFASYYYVGLRKITVGSERVRIPYSYLSPGSDGNGGTIIDSGTTFTYMNNFVFELVRSSFVKQLKHYKRATDIEFQTGLGLCYNVSGLTTWPEMSFHFKGGAEMALPLANYFLIAGETVCLTIVTDSVFGPASSVGPSIVLGGCGGFS</sequence>
<dbReference type="PANTHER" id="PTHR47967:SF36">
    <property type="entry name" value="PEPTIDASE A1 DOMAIN-CONTAINING PROTEIN"/>
    <property type="match status" value="1"/>
</dbReference>
<dbReference type="InterPro" id="IPR032861">
    <property type="entry name" value="TAXi_N"/>
</dbReference>
<dbReference type="InterPro" id="IPR001461">
    <property type="entry name" value="Aspartic_peptidase_A1"/>
</dbReference>
<evidence type="ECO:0000256" key="7">
    <source>
        <dbReference type="SAM" id="SignalP"/>
    </source>
</evidence>
<feature type="domain" description="Peptidase A1" evidence="8">
    <location>
        <begin position="83"/>
        <end position="438"/>
    </location>
</feature>
<evidence type="ECO:0000256" key="2">
    <source>
        <dbReference type="ARBA" id="ARBA00022670"/>
    </source>
</evidence>
<accession>A0A5J5BNN8</accession>
<dbReference type="InterPro" id="IPR032799">
    <property type="entry name" value="TAXi_C"/>
</dbReference>
<feature type="active site" evidence="6">
    <location>
        <position position="101"/>
    </location>
</feature>
<name>A0A5J5BNN8_9ASTE</name>
<evidence type="ECO:0000259" key="8">
    <source>
        <dbReference type="PROSITE" id="PS51767"/>
    </source>
</evidence>
<reference evidence="9 10" key="1">
    <citation type="submission" date="2019-09" db="EMBL/GenBank/DDBJ databases">
        <title>A chromosome-level genome assembly of the Chinese tupelo Nyssa sinensis.</title>
        <authorList>
            <person name="Yang X."/>
            <person name="Kang M."/>
            <person name="Yang Y."/>
            <person name="Xiong H."/>
            <person name="Wang M."/>
            <person name="Zhang Z."/>
            <person name="Wang Z."/>
            <person name="Wu H."/>
            <person name="Ma T."/>
            <person name="Liu J."/>
            <person name="Xi Z."/>
        </authorList>
    </citation>
    <scope>NUCLEOTIDE SEQUENCE [LARGE SCALE GENOMIC DNA]</scope>
    <source>
        <strain evidence="9">J267</strain>
        <tissue evidence="9">Leaf</tissue>
    </source>
</reference>
<evidence type="ECO:0000256" key="1">
    <source>
        <dbReference type="ARBA" id="ARBA00007447"/>
    </source>
</evidence>
<dbReference type="CDD" id="cd05476">
    <property type="entry name" value="pepsin_A_like_plant"/>
    <property type="match status" value="1"/>
</dbReference>
<dbReference type="AlphaFoldDB" id="A0A5J5BNN8"/>
<protein>
    <recommendedName>
        <fullName evidence="8">Peptidase A1 domain-containing protein</fullName>
    </recommendedName>
</protein>
<dbReference type="Pfam" id="PF14541">
    <property type="entry name" value="TAXi_C"/>
    <property type="match status" value="1"/>
</dbReference>
<dbReference type="Proteomes" id="UP000325577">
    <property type="component" value="Linkage Group LG11"/>
</dbReference>
<dbReference type="PANTHER" id="PTHR47967">
    <property type="entry name" value="OS07G0603500 PROTEIN-RELATED"/>
    <property type="match status" value="1"/>
</dbReference>
<dbReference type="PROSITE" id="PS51767">
    <property type="entry name" value="PEPTIDASE_A1"/>
    <property type="match status" value="1"/>
</dbReference>
<dbReference type="InterPro" id="IPR034161">
    <property type="entry name" value="Pepsin-like_plant"/>
</dbReference>
<keyword evidence="10" id="KW-1185">Reference proteome</keyword>
<keyword evidence="5" id="KW-0325">Glycoprotein</keyword>
<keyword evidence="3" id="KW-0064">Aspartyl protease</keyword>
<gene>
    <name evidence="9" type="ORF">F0562_022338</name>
</gene>
<dbReference type="EMBL" id="CM018034">
    <property type="protein sequence ID" value="KAA8544326.1"/>
    <property type="molecule type" value="Genomic_DNA"/>
</dbReference>
<evidence type="ECO:0000313" key="10">
    <source>
        <dbReference type="Proteomes" id="UP000325577"/>
    </source>
</evidence>
<proteinExistence type="inferred from homology"/>
<dbReference type="OrthoDB" id="2747330at2759"/>
<comment type="similarity">
    <text evidence="1">Belongs to the peptidase A1 family.</text>
</comment>
<dbReference type="FunFam" id="2.40.70.10:FF:000120">
    <property type="entry name" value="Aspartic proteinase nepenthesin-2"/>
    <property type="match status" value="1"/>
</dbReference>
<evidence type="ECO:0000256" key="4">
    <source>
        <dbReference type="ARBA" id="ARBA00022801"/>
    </source>
</evidence>
<keyword evidence="4" id="KW-0378">Hydrolase</keyword>
<feature type="signal peptide" evidence="7">
    <location>
        <begin position="1"/>
        <end position="21"/>
    </location>
</feature>
<feature type="active site" evidence="6">
    <location>
        <position position="330"/>
    </location>
</feature>
<dbReference type="Pfam" id="PF14543">
    <property type="entry name" value="TAXi_N"/>
    <property type="match status" value="1"/>
</dbReference>
<keyword evidence="2" id="KW-0645">Protease</keyword>
<dbReference type="PRINTS" id="PR00792">
    <property type="entry name" value="PEPSIN"/>
</dbReference>
<evidence type="ECO:0000313" key="9">
    <source>
        <dbReference type="EMBL" id="KAA8544326.1"/>
    </source>
</evidence>
<evidence type="ECO:0000256" key="6">
    <source>
        <dbReference type="PIRSR" id="PIRSR601461-1"/>
    </source>
</evidence>
<feature type="chain" id="PRO_5023878027" description="Peptidase A1 domain-containing protein" evidence="7">
    <location>
        <begin position="22"/>
        <end position="438"/>
    </location>
</feature>
<dbReference type="InterPro" id="IPR021109">
    <property type="entry name" value="Peptidase_aspartic_dom_sf"/>
</dbReference>
<dbReference type="InterPro" id="IPR033121">
    <property type="entry name" value="PEPTIDASE_A1"/>
</dbReference>
<dbReference type="GO" id="GO:0006508">
    <property type="term" value="P:proteolysis"/>
    <property type="evidence" value="ECO:0007669"/>
    <property type="project" value="UniProtKB-KW"/>
</dbReference>
<evidence type="ECO:0000256" key="5">
    <source>
        <dbReference type="ARBA" id="ARBA00023180"/>
    </source>
</evidence>
<keyword evidence="7" id="KW-0732">Signal</keyword>
<dbReference type="GO" id="GO:0005576">
    <property type="term" value="C:extracellular region"/>
    <property type="evidence" value="ECO:0007669"/>
    <property type="project" value="TreeGrafter"/>
</dbReference>
<organism evidence="9 10">
    <name type="scientific">Nyssa sinensis</name>
    <dbReference type="NCBI Taxonomy" id="561372"/>
    <lineage>
        <taxon>Eukaryota</taxon>
        <taxon>Viridiplantae</taxon>
        <taxon>Streptophyta</taxon>
        <taxon>Embryophyta</taxon>
        <taxon>Tracheophyta</taxon>
        <taxon>Spermatophyta</taxon>
        <taxon>Magnoliopsida</taxon>
        <taxon>eudicotyledons</taxon>
        <taxon>Gunneridae</taxon>
        <taxon>Pentapetalae</taxon>
        <taxon>asterids</taxon>
        <taxon>Cornales</taxon>
        <taxon>Nyssaceae</taxon>
        <taxon>Nyssa</taxon>
    </lineage>
</organism>
<dbReference type="Gene3D" id="2.40.70.10">
    <property type="entry name" value="Acid Proteases"/>
    <property type="match status" value="2"/>
</dbReference>
<dbReference type="SUPFAM" id="SSF50630">
    <property type="entry name" value="Acid proteases"/>
    <property type="match status" value="1"/>
</dbReference>
<evidence type="ECO:0000256" key="3">
    <source>
        <dbReference type="ARBA" id="ARBA00022750"/>
    </source>
</evidence>